<reference evidence="2" key="1">
    <citation type="submission" date="2011-07" db="EMBL/GenBank/DDBJ databases">
        <authorList>
            <consortium name="Caenorhabditis brenneri Sequencing and Analysis Consortium"/>
            <person name="Wilson R.K."/>
        </authorList>
    </citation>
    <scope>NUCLEOTIDE SEQUENCE [LARGE SCALE GENOMIC DNA]</scope>
    <source>
        <strain evidence="2">PB2801</strain>
    </source>
</reference>
<dbReference type="AlphaFoldDB" id="G0N1W3"/>
<accession>G0N1W3</accession>
<keyword evidence="2" id="KW-1185">Reference proteome</keyword>
<dbReference type="InParanoid" id="G0N1W3"/>
<evidence type="ECO:0000313" key="2">
    <source>
        <dbReference type="Proteomes" id="UP000008068"/>
    </source>
</evidence>
<dbReference type="HOGENOM" id="CLU_1887568_0_0_1"/>
<sequence length="135" mass="15709">MIIRRGTLFLCEYKKVLEDGEHKFVVTKAIEICQTQPVFKYEKIWTALRLFKFTMHTILVANGTCVKTSYEAKLVIDTDEVRKFGFNSGELLVGWARFEVRNNGMGPTWYLIEVEGTLRDLKEQEAKYDLENPAH</sequence>
<name>G0N1W3_CAEBE</name>
<dbReference type="EMBL" id="GL379828">
    <property type="protein sequence ID" value="EGT50405.1"/>
    <property type="molecule type" value="Genomic_DNA"/>
</dbReference>
<organism evidence="2">
    <name type="scientific">Caenorhabditis brenneri</name>
    <name type="common">Nematode worm</name>
    <dbReference type="NCBI Taxonomy" id="135651"/>
    <lineage>
        <taxon>Eukaryota</taxon>
        <taxon>Metazoa</taxon>
        <taxon>Ecdysozoa</taxon>
        <taxon>Nematoda</taxon>
        <taxon>Chromadorea</taxon>
        <taxon>Rhabditida</taxon>
        <taxon>Rhabditina</taxon>
        <taxon>Rhabditomorpha</taxon>
        <taxon>Rhabditoidea</taxon>
        <taxon>Rhabditidae</taxon>
        <taxon>Peloderinae</taxon>
        <taxon>Caenorhabditis</taxon>
    </lineage>
</organism>
<proteinExistence type="predicted"/>
<evidence type="ECO:0000313" key="1">
    <source>
        <dbReference type="EMBL" id="EGT50405.1"/>
    </source>
</evidence>
<dbReference type="Proteomes" id="UP000008068">
    <property type="component" value="Unassembled WGS sequence"/>
</dbReference>
<protein>
    <submittedName>
        <fullName evidence="1">Uncharacterized protein</fullName>
    </submittedName>
</protein>
<gene>
    <name evidence="1" type="ORF">CAEBREN_02637</name>
</gene>